<dbReference type="PANTHER" id="PTHR30332:SF5">
    <property type="entry name" value="SPI-1 TYPE 3 SECRETION SYSTEM SECRETIN"/>
    <property type="match status" value="1"/>
</dbReference>
<comment type="caution">
    <text evidence="4">The sequence shown here is derived from an EMBL/GenBank/DDBJ whole genome shotgun (WGS) entry which is preliminary data.</text>
</comment>
<dbReference type="EMBL" id="SORE01000015">
    <property type="protein sequence ID" value="TDY45176.1"/>
    <property type="molecule type" value="Genomic_DNA"/>
</dbReference>
<name>A0A4R8LLY6_9BURK</name>
<feature type="compositionally biased region" description="Low complexity" evidence="1">
    <location>
        <begin position="36"/>
        <end position="46"/>
    </location>
</feature>
<feature type="domain" description="NolW-like" evidence="3">
    <location>
        <begin position="143"/>
        <end position="203"/>
    </location>
</feature>
<dbReference type="GO" id="GO:0015627">
    <property type="term" value="C:type II protein secretion system complex"/>
    <property type="evidence" value="ECO:0007669"/>
    <property type="project" value="TreeGrafter"/>
</dbReference>
<dbReference type="Proteomes" id="UP000295509">
    <property type="component" value="Unassembled WGS sequence"/>
</dbReference>
<evidence type="ECO:0000259" key="3">
    <source>
        <dbReference type="Pfam" id="PF03958"/>
    </source>
</evidence>
<evidence type="ECO:0000256" key="1">
    <source>
        <dbReference type="SAM" id="MobiDB-lite"/>
    </source>
</evidence>
<dbReference type="PANTHER" id="PTHR30332">
    <property type="entry name" value="PROBABLE GENERAL SECRETION PATHWAY PROTEIN D"/>
    <property type="match status" value="1"/>
</dbReference>
<feature type="signal peptide" evidence="2">
    <location>
        <begin position="1"/>
        <end position="34"/>
    </location>
</feature>
<reference evidence="4 5" key="1">
    <citation type="submission" date="2019-03" db="EMBL/GenBank/DDBJ databases">
        <title>Genomic Encyclopedia of Type Strains, Phase III (KMG-III): the genomes of soil and plant-associated and newly described type strains.</title>
        <authorList>
            <person name="Whitman W."/>
        </authorList>
    </citation>
    <scope>NUCLEOTIDE SEQUENCE [LARGE SCALE GENOMIC DNA]</scope>
    <source>
        <strain evidence="4 5">LMG 29544</strain>
    </source>
</reference>
<dbReference type="InterPro" id="IPR005644">
    <property type="entry name" value="NolW-like"/>
</dbReference>
<dbReference type="Gene3D" id="3.30.1370.120">
    <property type="match status" value="2"/>
</dbReference>
<keyword evidence="2" id="KW-0732">Signal</keyword>
<feature type="chain" id="PRO_5020611763" description="NolW-like domain-containing protein" evidence="2">
    <location>
        <begin position="35"/>
        <end position="476"/>
    </location>
</feature>
<sequence>MTCCARQRRLTVRALALLAALFAGLLPMMPASQARPARAHARAQPAKTAESGAPHAASARPAWILSHFPYSTDGATVDEALAELSAMSHVTVATDAPLGARIEGRFDLPPQRFLEMLARNYDLDWYYDGSVLHVGPTSARRTLTLRLNYAKPAALRALLVRSGAADVRFPLAVRPGEDAVTVTGPPAYVELVASAAARIDRSARADVPTAVRVVALRHGVAADRVALANDRHNVADGVATRARRQLAPPDAAIAGVIEYETPLPVIVADARTNSVLIRDRAERLDADARVIAALDVSADAVAVDTLIADVDAAAVPSLPFGVPQADPDAAAGSAHVRVDDAGAALRRRVEQLCVQRRARVVLDRPLLTSDGVAAALEERAGRSLQRTGHAAQDELDTPLAGGAAPGFALRVLPSIADGGAARTVALAAEWRARSDVHIVRIALAPSQGVVMVEPGDAEGAAQIRLVMLVPRVLDGP</sequence>
<evidence type="ECO:0000313" key="5">
    <source>
        <dbReference type="Proteomes" id="UP000295509"/>
    </source>
</evidence>
<accession>A0A4R8LLY6</accession>
<dbReference type="Pfam" id="PF03958">
    <property type="entry name" value="Secretin_N"/>
    <property type="match status" value="1"/>
</dbReference>
<dbReference type="GO" id="GO:0009306">
    <property type="term" value="P:protein secretion"/>
    <property type="evidence" value="ECO:0007669"/>
    <property type="project" value="TreeGrafter"/>
</dbReference>
<dbReference type="AlphaFoldDB" id="A0A4R8LLY6"/>
<dbReference type="InterPro" id="IPR038591">
    <property type="entry name" value="NolW-like_sf"/>
</dbReference>
<feature type="region of interest" description="Disordered" evidence="1">
    <location>
        <begin position="36"/>
        <end position="55"/>
    </location>
</feature>
<dbReference type="InterPro" id="IPR050810">
    <property type="entry name" value="Bact_Secretion_Sys_Channel"/>
</dbReference>
<organism evidence="4 5">
    <name type="scientific">Paraburkholderia rhizosphaerae</name>
    <dbReference type="NCBI Taxonomy" id="480658"/>
    <lineage>
        <taxon>Bacteria</taxon>
        <taxon>Pseudomonadati</taxon>
        <taxon>Pseudomonadota</taxon>
        <taxon>Betaproteobacteria</taxon>
        <taxon>Burkholderiales</taxon>
        <taxon>Burkholderiaceae</taxon>
        <taxon>Paraburkholderia</taxon>
    </lineage>
</organism>
<evidence type="ECO:0000256" key="2">
    <source>
        <dbReference type="SAM" id="SignalP"/>
    </source>
</evidence>
<keyword evidence="5" id="KW-1185">Reference proteome</keyword>
<evidence type="ECO:0000313" key="4">
    <source>
        <dbReference type="EMBL" id="TDY45176.1"/>
    </source>
</evidence>
<protein>
    <recommendedName>
        <fullName evidence="3">NolW-like domain-containing protein</fullName>
    </recommendedName>
</protein>
<dbReference type="Gene3D" id="3.55.50.30">
    <property type="match status" value="1"/>
</dbReference>
<proteinExistence type="predicted"/>
<gene>
    <name evidence="4" type="ORF">BX592_115143</name>
</gene>